<dbReference type="Pfam" id="PF04167">
    <property type="entry name" value="DUF402"/>
    <property type="match status" value="1"/>
</dbReference>
<dbReference type="PANTHER" id="PTHR41271:SF1">
    <property type="entry name" value="DUF402 DOMAIN-CONTAINING PROTEIN"/>
    <property type="match status" value="1"/>
</dbReference>
<evidence type="ECO:0000313" key="3">
    <source>
        <dbReference type="Proteomes" id="UP001322664"/>
    </source>
</evidence>
<evidence type="ECO:0000259" key="1">
    <source>
        <dbReference type="Pfam" id="PF04167"/>
    </source>
</evidence>
<accession>A0ABZ0S1B4</accession>
<feature type="domain" description="DUF402" evidence="1">
    <location>
        <begin position="49"/>
        <end position="159"/>
    </location>
</feature>
<sequence>MKRRYLQRGDWQRIVHRNYRQLPIEDDFTGYIALLQMHEVTEPLKKKYGDKELCIVDAHYSWLQQLPFNEHFAVTTMFDQNGEVIQWYIDITNENGVENGRPYMDDLFLDIVVLPTGEVIQKDKDELAWALDKQLITQQQYELAYRTFHEVLALIEEGSFPYFDMSLVHRNRLANEVIT</sequence>
<protein>
    <submittedName>
        <fullName evidence="2">DUF402 domain-containing protein</fullName>
    </submittedName>
</protein>
<dbReference type="InterPro" id="IPR007295">
    <property type="entry name" value="DUF402"/>
</dbReference>
<dbReference type="EMBL" id="CP137624">
    <property type="protein sequence ID" value="WPK11087.1"/>
    <property type="molecule type" value="Genomic_DNA"/>
</dbReference>
<gene>
    <name evidence="2" type="ORF">R6U77_14480</name>
</gene>
<keyword evidence="3" id="KW-1185">Reference proteome</keyword>
<dbReference type="PANTHER" id="PTHR41271">
    <property type="entry name" value="DUF402 DOMAIN-CONTAINING PROTEIN"/>
    <property type="match status" value="1"/>
</dbReference>
<dbReference type="SUPFAM" id="SSF159234">
    <property type="entry name" value="FomD-like"/>
    <property type="match status" value="1"/>
</dbReference>
<organism evidence="2 3">
    <name type="scientific">Lysinibacillus louembei</name>
    <dbReference type="NCBI Taxonomy" id="1470088"/>
    <lineage>
        <taxon>Bacteria</taxon>
        <taxon>Bacillati</taxon>
        <taxon>Bacillota</taxon>
        <taxon>Bacilli</taxon>
        <taxon>Bacillales</taxon>
        <taxon>Bacillaceae</taxon>
        <taxon>Lysinibacillus</taxon>
    </lineage>
</organism>
<evidence type="ECO:0000313" key="2">
    <source>
        <dbReference type="EMBL" id="WPK11087.1"/>
    </source>
</evidence>
<dbReference type="Gene3D" id="2.40.380.10">
    <property type="entry name" value="FomD-like"/>
    <property type="match status" value="1"/>
</dbReference>
<reference evidence="2 3" key="1">
    <citation type="submission" date="2023-09" db="EMBL/GenBank/DDBJ databases">
        <authorList>
            <person name="Page C.A."/>
            <person name="Perez-Diaz I.M."/>
        </authorList>
    </citation>
    <scope>NUCLEOTIDE SEQUENCE [LARGE SCALE GENOMIC DNA]</scope>
    <source>
        <strain evidence="2 3">Ll15</strain>
    </source>
</reference>
<dbReference type="InterPro" id="IPR035930">
    <property type="entry name" value="FomD-like_sf"/>
</dbReference>
<name>A0ABZ0S1B4_9BACI</name>
<dbReference type="RefSeq" id="WP_319836182.1">
    <property type="nucleotide sequence ID" value="NZ_CP137624.1"/>
</dbReference>
<dbReference type="Proteomes" id="UP001322664">
    <property type="component" value="Chromosome"/>
</dbReference>
<proteinExistence type="predicted"/>